<comment type="cofactor">
    <cofactor evidence="1">
        <name>FAD</name>
        <dbReference type="ChEBI" id="CHEBI:57692"/>
    </cofactor>
</comment>
<dbReference type="GO" id="GO:0050660">
    <property type="term" value="F:flavin adenine dinucleotide binding"/>
    <property type="evidence" value="ECO:0007669"/>
    <property type="project" value="InterPro"/>
</dbReference>
<dbReference type="PIRSF" id="PIRSF016578">
    <property type="entry name" value="HsaA"/>
    <property type="match status" value="1"/>
</dbReference>
<dbReference type="InterPro" id="IPR013786">
    <property type="entry name" value="AcylCoA_DH/ox_N"/>
</dbReference>
<evidence type="ECO:0000256" key="3">
    <source>
        <dbReference type="ARBA" id="ARBA00022630"/>
    </source>
</evidence>
<proteinExistence type="inferred from homology"/>
<evidence type="ECO:0000256" key="1">
    <source>
        <dbReference type="ARBA" id="ARBA00001974"/>
    </source>
</evidence>
<dbReference type="FunFam" id="2.40.110.10:FF:000001">
    <property type="entry name" value="Acyl-CoA dehydrogenase, mitochondrial"/>
    <property type="match status" value="1"/>
</dbReference>
<dbReference type="Pfam" id="PF00441">
    <property type="entry name" value="Acyl-CoA_dh_1"/>
    <property type="match status" value="1"/>
</dbReference>
<dbReference type="InterPro" id="IPR009075">
    <property type="entry name" value="AcylCo_DH/oxidase_C"/>
</dbReference>
<dbReference type="InterPro" id="IPR037069">
    <property type="entry name" value="AcylCoA_DH/ox_N_sf"/>
</dbReference>
<dbReference type="InterPro" id="IPR036250">
    <property type="entry name" value="AcylCo_DH-like_C"/>
</dbReference>
<dbReference type="InterPro" id="IPR006091">
    <property type="entry name" value="Acyl-CoA_Oxase/DH_mid-dom"/>
</dbReference>
<feature type="domain" description="Acyl-CoA dehydrogenase/oxidase N-terminal" evidence="8">
    <location>
        <begin position="8"/>
        <end position="111"/>
    </location>
</feature>
<reference evidence="9" key="1">
    <citation type="submission" date="2019-08" db="EMBL/GenBank/DDBJ databases">
        <authorList>
            <person name="Kucharzyk K."/>
            <person name="Murdoch R.W."/>
            <person name="Higgins S."/>
            <person name="Loffler F."/>
        </authorList>
    </citation>
    <scope>NUCLEOTIDE SEQUENCE</scope>
</reference>
<keyword evidence="5 9" id="KW-0560">Oxidoreductase</keyword>
<dbReference type="Pfam" id="PF02771">
    <property type="entry name" value="Acyl-CoA_dh_N"/>
    <property type="match status" value="1"/>
</dbReference>
<dbReference type="SUPFAM" id="SSF47203">
    <property type="entry name" value="Acyl-CoA dehydrogenase C-terminal domain-like"/>
    <property type="match status" value="1"/>
</dbReference>
<sequence length="383" mass="42086">MSEYQLMTADQKDLCAMVHDFCAKKVDPYAAEWDEQSICPIDTVKELMDLGFWGLDVPEQYGGTELDVSTIMYIRMAMAYHDAGFANTFSAQTFGWKPVLLSGSEEQKEKYGRLLSEEGRKFWSMCITEPQSGSDAGNCKTKAVRDGDDYIITGSKCFVTNGGVSDLYTVTACTDPAKGSKGISLFIIDRNMPGVSVGKHENKMGIRTSDTTDLALDEVRVPADNMIGPEGSGFKTIMKMLSRTRPTGVAPAVGVAQRAMDLALDYSRTRLSFGAPIGKLEGIQFKLADMEMKLQACRSQLAYSAALVDQGIYDTLVGSCTKCFVSEAVLDICLQAQQIFGGYGYSKEYPLEKLVRDARIYSIYEGSSEIQRYIIGKTLVGKL</sequence>
<organism evidence="9">
    <name type="scientific">bioreactor metagenome</name>
    <dbReference type="NCBI Taxonomy" id="1076179"/>
    <lineage>
        <taxon>unclassified sequences</taxon>
        <taxon>metagenomes</taxon>
        <taxon>ecological metagenomes</taxon>
    </lineage>
</organism>
<evidence type="ECO:0000313" key="9">
    <source>
        <dbReference type="EMBL" id="MPM58472.1"/>
    </source>
</evidence>
<feature type="domain" description="Acyl-CoA dehydrogenase/oxidase C-terminal" evidence="6">
    <location>
        <begin position="231"/>
        <end position="379"/>
    </location>
</feature>
<dbReference type="Gene3D" id="1.20.140.10">
    <property type="entry name" value="Butyryl-CoA Dehydrogenase, subunit A, domain 3"/>
    <property type="match status" value="1"/>
</dbReference>
<dbReference type="PROSITE" id="PS00073">
    <property type="entry name" value="ACYL_COA_DH_2"/>
    <property type="match status" value="1"/>
</dbReference>
<dbReference type="PANTHER" id="PTHR43884:SF12">
    <property type="entry name" value="ISOVALERYL-COA DEHYDROGENASE, MITOCHONDRIAL-RELATED"/>
    <property type="match status" value="1"/>
</dbReference>
<feature type="domain" description="Acyl-CoA oxidase/dehydrogenase middle" evidence="7">
    <location>
        <begin position="124"/>
        <end position="219"/>
    </location>
</feature>
<evidence type="ECO:0000259" key="7">
    <source>
        <dbReference type="Pfam" id="PF02770"/>
    </source>
</evidence>
<comment type="similarity">
    <text evidence="2">Belongs to the acyl-CoA dehydrogenase family.</text>
</comment>
<comment type="caution">
    <text evidence="9">The sequence shown here is derived from an EMBL/GenBank/DDBJ whole genome shotgun (WGS) entry which is preliminary data.</text>
</comment>
<protein>
    <submittedName>
        <fullName evidence="9">Acyl-CoA dehydrogenase</fullName>
        <ecNumber evidence="9">1.3.99.-</ecNumber>
    </submittedName>
</protein>
<evidence type="ECO:0000256" key="4">
    <source>
        <dbReference type="ARBA" id="ARBA00022827"/>
    </source>
</evidence>
<dbReference type="EMBL" id="VSSQ01016781">
    <property type="protein sequence ID" value="MPM58472.1"/>
    <property type="molecule type" value="Genomic_DNA"/>
</dbReference>
<dbReference type="InterPro" id="IPR046373">
    <property type="entry name" value="Acyl-CoA_Oxase/DH_mid-dom_sf"/>
</dbReference>
<keyword evidence="3" id="KW-0285">Flavoprotein</keyword>
<dbReference type="InterPro" id="IPR006089">
    <property type="entry name" value="Acyl-CoA_DH_CS"/>
</dbReference>
<dbReference type="PANTHER" id="PTHR43884">
    <property type="entry name" value="ACYL-COA DEHYDROGENASE"/>
    <property type="match status" value="1"/>
</dbReference>
<dbReference type="AlphaFoldDB" id="A0A645AZ59"/>
<dbReference type="FunFam" id="1.20.140.10:FF:000011">
    <property type="entry name" value="Medium-chain specific acyl-CoA dehydrogenase, mitochondrial"/>
    <property type="match status" value="1"/>
</dbReference>
<evidence type="ECO:0000256" key="2">
    <source>
        <dbReference type="ARBA" id="ARBA00009347"/>
    </source>
</evidence>
<accession>A0A645AZ59</accession>
<dbReference type="Pfam" id="PF02770">
    <property type="entry name" value="Acyl-CoA_dh_M"/>
    <property type="match status" value="1"/>
</dbReference>
<dbReference type="Gene3D" id="1.10.540.10">
    <property type="entry name" value="Acyl-CoA dehydrogenase/oxidase, N-terminal domain"/>
    <property type="match status" value="1"/>
</dbReference>
<gene>
    <name evidence="9" type="primary">mmgC_11</name>
    <name evidence="9" type="ORF">SDC9_105303</name>
</gene>
<dbReference type="EC" id="1.3.99.-" evidence="9"/>
<keyword evidence="4" id="KW-0274">FAD</keyword>
<evidence type="ECO:0000259" key="6">
    <source>
        <dbReference type="Pfam" id="PF00441"/>
    </source>
</evidence>
<evidence type="ECO:0000256" key="5">
    <source>
        <dbReference type="ARBA" id="ARBA00023002"/>
    </source>
</evidence>
<dbReference type="GO" id="GO:0003995">
    <property type="term" value="F:acyl-CoA dehydrogenase activity"/>
    <property type="evidence" value="ECO:0007669"/>
    <property type="project" value="InterPro"/>
</dbReference>
<dbReference type="Gene3D" id="2.40.110.10">
    <property type="entry name" value="Butyryl-CoA Dehydrogenase, subunit A, domain 2"/>
    <property type="match status" value="1"/>
</dbReference>
<dbReference type="SUPFAM" id="SSF56645">
    <property type="entry name" value="Acyl-CoA dehydrogenase NM domain-like"/>
    <property type="match status" value="1"/>
</dbReference>
<dbReference type="InterPro" id="IPR009100">
    <property type="entry name" value="AcylCoA_DH/oxidase_NM_dom_sf"/>
</dbReference>
<evidence type="ECO:0000259" key="8">
    <source>
        <dbReference type="Pfam" id="PF02771"/>
    </source>
</evidence>
<name>A0A645AZ59_9ZZZZ</name>